<keyword evidence="1" id="KW-0175">Coiled coil</keyword>
<dbReference type="OrthoDB" id="661220at2759"/>
<evidence type="ECO:0000313" key="3">
    <source>
        <dbReference type="Proteomes" id="UP000829720"/>
    </source>
</evidence>
<dbReference type="InterPro" id="IPR029327">
    <property type="entry name" value="HAUS4"/>
</dbReference>
<dbReference type="AlphaFoldDB" id="A0A8T3E6H7"/>
<reference evidence="2" key="1">
    <citation type="submission" date="2021-01" db="EMBL/GenBank/DDBJ databases">
        <authorList>
            <person name="Zahm M."/>
            <person name="Roques C."/>
            <person name="Cabau C."/>
            <person name="Klopp C."/>
            <person name="Donnadieu C."/>
            <person name="Jouanno E."/>
            <person name="Lampietro C."/>
            <person name="Louis A."/>
            <person name="Herpin A."/>
            <person name="Echchiki A."/>
            <person name="Berthelot C."/>
            <person name="Parey E."/>
            <person name="Roest-Crollius H."/>
            <person name="Braasch I."/>
            <person name="Postlethwait J."/>
            <person name="Bobe J."/>
            <person name="Montfort J."/>
            <person name="Bouchez O."/>
            <person name="Begum T."/>
            <person name="Mejri S."/>
            <person name="Adams A."/>
            <person name="Chen W.-J."/>
            <person name="Guiguen Y."/>
        </authorList>
    </citation>
    <scope>NUCLEOTIDE SEQUENCE</scope>
    <source>
        <tissue evidence="2">Blood</tissue>
    </source>
</reference>
<gene>
    <name evidence="2" type="ORF">AGOR_G00011960</name>
</gene>
<dbReference type="Pfam" id="PF14735">
    <property type="entry name" value="HAUS4"/>
    <property type="match status" value="1"/>
</dbReference>
<dbReference type="InterPro" id="IPR026214">
    <property type="entry name" value="HAUS4_met"/>
</dbReference>
<accession>A0A8T3E6H7</accession>
<evidence type="ECO:0008006" key="4">
    <source>
        <dbReference type="Google" id="ProtNLM"/>
    </source>
</evidence>
<name>A0A8T3E6H7_9TELE</name>
<dbReference type="PRINTS" id="PR02090">
    <property type="entry name" value="HAUSAUGMINL4"/>
</dbReference>
<dbReference type="GO" id="GO:0007098">
    <property type="term" value="P:centrosome cycle"/>
    <property type="evidence" value="ECO:0007669"/>
    <property type="project" value="InterPro"/>
</dbReference>
<evidence type="ECO:0000313" key="2">
    <source>
        <dbReference type="EMBL" id="KAI1905051.1"/>
    </source>
</evidence>
<keyword evidence="3" id="KW-1185">Reference proteome</keyword>
<dbReference type="PANTHER" id="PTHR16219">
    <property type="entry name" value="AUGMIN SUBUNIT 4 FAMILY MEMBER"/>
    <property type="match status" value="1"/>
</dbReference>
<proteinExistence type="predicted"/>
<dbReference type="GO" id="GO:0051225">
    <property type="term" value="P:spindle assembly"/>
    <property type="evidence" value="ECO:0007669"/>
    <property type="project" value="InterPro"/>
</dbReference>
<dbReference type="EMBL" id="JAERUA010000001">
    <property type="protein sequence ID" value="KAI1905051.1"/>
    <property type="molecule type" value="Genomic_DNA"/>
</dbReference>
<sequence>MSAGPDSIACARPLGQGDDVYKQVLAAFPLCQLTEEDLTQNPKFCRLLASLSQHVDPTGLALPLKKEVEQAERELQVQRLGWLRSESLFQLLREMIQEHCVRKHHSRTTIEDDKFYGTLEQCLLVSQCVRLLDPSSTIGQDQPHLLGLSAQHVLDLMPPEQDVNCMKQRLLPELERRLKEKCFSILSYYRPGWESESEGLKSVKLSQLSETLESERKRAENLREKCKENAALVQRLTHHYLSELLGCIQILQSLILDHRLKAQKELDQKRVEYLDAKCQIIIRKVRVEMLELQLDTYTTETIGAHRKIRDKLDSDLSAAQAEKQSAEAMLSSFEILGQDFEALVEEYSHLRQEIDNKSWALKEFSQHTH</sequence>
<comment type="caution">
    <text evidence="2">The sequence shown here is derived from an EMBL/GenBank/DDBJ whole genome shotgun (WGS) entry which is preliminary data.</text>
</comment>
<dbReference type="Proteomes" id="UP000829720">
    <property type="component" value="Unassembled WGS sequence"/>
</dbReference>
<organism evidence="2 3">
    <name type="scientific">Albula goreensis</name>
    <dbReference type="NCBI Taxonomy" id="1534307"/>
    <lineage>
        <taxon>Eukaryota</taxon>
        <taxon>Metazoa</taxon>
        <taxon>Chordata</taxon>
        <taxon>Craniata</taxon>
        <taxon>Vertebrata</taxon>
        <taxon>Euteleostomi</taxon>
        <taxon>Actinopterygii</taxon>
        <taxon>Neopterygii</taxon>
        <taxon>Teleostei</taxon>
        <taxon>Albuliformes</taxon>
        <taxon>Albulidae</taxon>
        <taxon>Albula</taxon>
    </lineage>
</organism>
<feature type="coiled-coil region" evidence="1">
    <location>
        <begin position="205"/>
        <end position="236"/>
    </location>
</feature>
<dbReference type="PANTHER" id="PTHR16219:SF1">
    <property type="entry name" value="HAUS AUGMIN-LIKE COMPLEX SUBUNIT 4"/>
    <property type="match status" value="1"/>
</dbReference>
<dbReference type="GO" id="GO:0051011">
    <property type="term" value="F:microtubule minus-end binding"/>
    <property type="evidence" value="ECO:0007669"/>
    <property type="project" value="TreeGrafter"/>
</dbReference>
<evidence type="ECO:0000256" key="1">
    <source>
        <dbReference type="SAM" id="Coils"/>
    </source>
</evidence>
<protein>
    <recommendedName>
        <fullName evidence="4">HAUS augmin-like complex subunit 4</fullName>
    </recommendedName>
</protein>
<dbReference type="GO" id="GO:0070652">
    <property type="term" value="C:HAUS complex"/>
    <property type="evidence" value="ECO:0007669"/>
    <property type="project" value="InterPro"/>
</dbReference>